<proteinExistence type="predicted"/>
<gene>
    <name evidence="1" type="ORF">MM415A01781_0006</name>
</gene>
<organism evidence="1">
    <name type="scientific">viral metagenome</name>
    <dbReference type="NCBI Taxonomy" id="1070528"/>
    <lineage>
        <taxon>unclassified sequences</taxon>
        <taxon>metagenomes</taxon>
        <taxon>organismal metagenomes</taxon>
    </lineage>
</organism>
<accession>A0A6M3JZR0</accession>
<evidence type="ECO:0008006" key="2">
    <source>
        <dbReference type="Google" id="ProtNLM"/>
    </source>
</evidence>
<dbReference type="InterPro" id="IPR021375">
    <property type="entry name" value="DUF2997"/>
</dbReference>
<dbReference type="AlphaFoldDB" id="A0A6M3JZR0"/>
<protein>
    <recommendedName>
        <fullName evidence="2">DUF2997 domain-containing protein</fullName>
    </recommendedName>
</protein>
<reference evidence="1" key="1">
    <citation type="submission" date="2020-03" db="EMBL/GenBank/DDBJ databases">
        <title>The deep terrestrial virosphere.</title>
        <authorList>
            <person name="Holmfeldt K."/>
            <person name="Nilsson E."/>
            <person name="Simone D."/>
            <person name="Lopez-Fernandez M."/>
            <person name="Wu X."/>
            <person name="de Brujin I."/>
            <person name="Lundin D."/>
            <person name="Andersson A."/>
            <person name="Bertilsson S."/>
            <person name="Dopson M."/>
        </authorList>
    </citation>
    <scope>NUCLEOTIDE SEQUENCE</scope>
    <source>
        <strain evidence="1">MM415A01781</strain>
    </source>
</reference>
<name>A0A6M3JZR0_9ZZZZ</name>
<evidence type="ECO:0000313" key="1">
    <source>
        <dbReference type="EMBL" id="QJA75419.1"/>
    </source>
</evidence>
<dbReference type="EMBL" id="MT142163">
    <property type="protein sequence ID" value="QJA75419.1"/>
    <property type="molecule type" value="Genomic_DNA"/>
</dbReference>
<sequence>MKRITLEVGPDGKVTADADGWKGEGCIKETDRLLKALNGQVENRIMKKEFYVKEKNVVHIRE</sequence>
<dbReference type="Pfam" id="PF11211">
    <property type="entry name" value="DUF2997"/>
    <property type="match status" value="1"/>
</dbReference>